<keyword evidence="9" id="KW-1185">Reference proteome</keyword>
<feature type="transmembrane region" description="Helical" evidence="6">
    <location>
        <begin position="15"/>
        <end position="40"/>
    </location>
</feature>
<feature type="transmembrane region" description="Helical" evidence="6">
    <location>
        <begin position="339"/>
        <end position="358"/>
    </location>
</feature>
<comment type="caution">
    <text evidence="8">The sequence shown here is derived from an EMBL/GenBank/DDBJ whole genome shotgun (WGS) entry which is preliminary data.</text>
</comment>
<evidence type="ECO:0000256" key="2">
    <source>
        <dbReference type="ARBA" id="ARBA00022448"/>
    </source>
</evidence>
<protein>
    <submittedName>
        <fullName evidence="8">MFS transporter</fullName>
    </submittedName>
</protein>
<feature type="transmembrane region" description="Helical" evidence="6">
    <location>
        <begin position="144"/>
        <end position="163"/>
    </location>
</feature>
<dbReference type="EMBL" id="JAXCLA010000013">
    <property type="protein sequence ID" value="MDY0749067.1"/>
    <property type="molecule type" value="Genomic_DNA"/>
</dbReference>
<feature type="transmembrane region" description="Helical" evidence="6">
    <location>
        <begin position="52"/>
        <end position="73"/>
    </location>
</feature>
<feature type="transmembrane region" description="Helical" evidence="6">
    <location>
        <begin position="103"/>
        <end position="123"/>
    </location>
</feature>
<keyword evidence="5 6" id="KW-0472">Membrane</keyword>
<dbReference type="PANTHER" id="PTHR42718:SF9">
    <property type="entry name" value="MAJOR FACILITATOR SUPERFAMILY MULTIDRUG TRANSPORTER MFSC"/>
    <property type="match status" value="1"/>
</dbReference>
<feature type="transmembrane region" description="Helical" evidence="6">
    <location>
        <begin position="364"/>
        <end position="388"/>
    </location>
</feature>
<sequence>MNSSSTPSTPQPNPLLYGIIFLLSLVEFLQSGMTAFAAAPIMGEVSIGPEEFSLIAAVYASFAVFSISMQRWFVERIGGRSFIQLSALVSVAGSLTSACSHDFVGLLIGRALMALGGGSFFTASRMIIHHTLAGPKRFVGIRSLAMGVALGVAAAPWLASVAVSNDSWAAMYVLTATLSGAIFLMASFCLPKAPINRSPSNSDLSPWHQVLLLASIFMVLYALQRFYYDFYGNVILCGLVFIGGLTGVWIYLHRQHVHAKPLLRIRGTLRPRFLFGLGLFLFAYLMLGANNYEIPSMLQGTLGYGWATVGRIEALGFFVTMLTWWVMERVLPRHPAPRKFLVVGFAALAAFGGLLMRITPNANLWIDVLPALACNSIFLLTVLPVNAMQAFREMEHDEAVLSNAQQLKNMMAQVGIALGVALATIGQQWRVAVHYSVLSQQLAVHNPAYVETIQRLQDYLSSMLAPSEAGKLAVAQASQMLAQQSAMLANLDHFSVIAGLGLLGIAVVMTQRVFR</sequence>
<evidence type="ECO:0000259" key="7">
    <source>
        <dbReference type="PROSITE" id="PS50850"/>
    </source>
</evidence>
<feature type="domain" description="Major facilitator superfamily (MFS) profile" evidence="7">
    <location>
        <begin position="16"/>
        <end position="515"/>
    </location>
</feature>
<keyword evidence="3 6" id="KW-0812">Transmembrane</keyword>
<dbReference type="PROSITE" id="PS50850">
    <property type="entry name" value="MFS"/>
    <property type="match status" value="1"/>
</dbReference>
<dbReference type="RefSeq" id="WP_320427034.1">
    <property type="nucleotide sequence ID" value="NZ_JAXCLA010000013.1"/>
</dbReference>
<evidence type="ECO:0000313" key="8">
    <source>
        <dbReference type="EMBL" id="MDY0749067.1"/>
    </source>
</evidence>
<feature type="transmembrane region" description="Helical" evidence="6">
    <location>
        <begin position="494"/>
        <end position="514"/>
    </location>
</feature>
<dbReference type="InterPro" id="IPR011701">
    <property type="entry name" value="MFS"/>
</dbReference>
<reference evidence="8 9" key="1">
    <citation type="submission" date="2023-11" db="EMBL/GenBank/DDBJ databases">
        <title>Paucibacter sp. nov., isolated from fresh soil in Korea.</title>
        <authorList>
            <person name="Le N.T.T."/>
        </authorList>
    </citation>
    <scope>NUCLEOTIDE SEQUENCE [LARGE SCALE GENOMIC DNA]</scope>
    <source>
        <strain evidence="8 9">R3-3</strain>
    </source>
</reference>
<accession>A0ABU5DUF8</accession>
<evidence type="ECO:0000256" key="1">
    <source>
        <dbReference type="ARBA" id="ARBA00004141"/>
    </source>
</evidence>
<proteinExistence type="predicted"/>
<keyword evidence="2" id="KW-0813">Transport</keyword>
<dbReference type="SUPFAM" id="SSF103473">
    <property type="entry name" value="MFS general substrate transporter"/>
    <property type="match status" value="1"/>
</dbReference>
<evidence type="ECO:0000313" key="9">
    <source>
        <dbReference type="Proteomes" id="UP001285263"/>
    </source>
</evidence>
<dbReference type="PANTHER" id="PTHR42718">
    <property type="entry name" value="MAJOR FACILITATOR SUPERFAMILY MULTIDRUG TRANSPORTER MFSC"/>
    <property type="match status" value="1"/>
</dbReference>
<keyword evidence="4 6" id="KW-1133">Transmembrane helix</keyword>
<comment type="subcellular location">
    <subcellularLocation>
        <location evidence="1">Membrane</location>
        <topology evidence="1">Multi-pass membrane protein</topology>
    </subcellularLocation>
</comment>
<dbReference type="Gene3D" id="1.20.1250.20">
    <property type="entry name" value="MFS general substrate transporter like domains"/>
    <property type="match status" value="1"/>
</dbReference>
<feature type="transmembrane region" description="Helical" evidence="6">
    <location>
        <begin position="304"/>
        <end position="327"/>
    </location>
</feature>
<feature type="transmembrane region" description="Helical" evidence="6">
    <location>
        <begin position="273"/>
        <end position="292"/>
    </location>
</feature>
<organism evidence="8 9">
    <name type="scientific">Roseateles agri</name>
    <dbReference type="NCBI Taxonomy" id="3098619"/>
    <lineage>
        <taxon>Bacteria</taxon>
        <taxon>Pseudomonadati</taxon>
        <taxon>Pseudomonadota</taxon>
        <taxon>Betaproteobacteria</taxon>
        <taxon>Burkholderiales</taxon>
        <taxon>Sphaerotilaceae</taxon>
        <taxon>Roseateles</taxon>
    </lineage>
</organism>
<dbReference type="InterPro" id="IPR020846">
    <property type="entry name" value="MFS_dom"/>
</dbReference>
<evidence type="ECO:0000256" key="3">
    <source>
        <dbReference type="ARBA" id="ARBA00022692"/>
    </source>
</evidence>
<evidence type="ECO:0000256" key="5">
    <source>
        <dbReference type="ARBA" id="ARBA00023136"/>
    </source>
</evidence>
<feature type="transmembrane region" description="Helical" evidence="6">
    <location>
        <begin position="169"/>
        <end position="190"/>
    </location>
</feature>
<evidence type="ECO:0000256" key="6">
    <source>
        <dbReference type="SAM" id="Phobius"/>
    </source>
</evidence>
<gene>
    <name evidence="8" type="ORF">SNE35_31510</name>
</gene>
<name>A0ABU5DUF8_9BURK</name>
<feature type="transmembrane region" description="Helical" evidence="6">
    <location>
        <begin position="233"/>
        <end position="252"/>
    </location>
</feature>
<dbReference type="Pfam" id="PF07690">
    <property type="entry name" value="MFS_1"/>
    <property type="match status" value="1"/>
</dbReference>
<feature type="transmembrane region" description="Helical" evidence="6">
    <location>
        <begin position="210"/>
        <end position="227"/>
    </location>
</feature>
<evidence type="ECO:0000256" key="4">
    <source>
        <dbReference type="ARBA" id="ARBA00022989"/>
    </source>
</evidence>
<dbReference type="Proteomes" id="UP001285263">
    <property type="component" value="Unassembled WGS sequence"/>
</dbReference>
<dbReference type="InterPro" id="IPR036259">
    <property type="entry name" value="MFS_trans_sf"/>
</dbReference>